<evidence type="ECO:0000256" key="10">
    <source>
        <dbReference type="ARBA" id="ARBA00022741"/>
    </source>
</evidence>
<dbReference type="SMART" id="SM01343">
    <property type="entry name" value="FATC"/>
    <property type="match status" value="1"/>
</dbReference>
<dbReference type="PANTHER" id="PTHR37079">
    <property type="entry name" value="SERINE/THREONINE-PROTEIN KINASE ATM"/>
    <property type="match status" value="1"/>
</dbReference>
<dbReference type="SUPFAM" id="SSF48371">
    <property type="entry name" value="ARM repeat"/>
    <property type="match status" value="1"/>
</dbReference>
<dbReference type="GO" id="GO:0010557">
    <property type="term" value="P:positive regulation of macromolecule biosynthetic process"/>
    <property type="evidence" value="ECO:0007669"/>
    <property type="project" value="UniProtKB-ARBA"/>
</dbReference>
<evidence type="ECO:0000256" key="12">
    <source>
        <dbReference type="ARBA" id="ARBA00022777"/>
    </source>
</evidence>
<dbReference type="GO" id="GO:0005777">
    <property type="term" value="C:peroxisome"/>
    <property type="evidence" value="ECO:0007669"/>
    <property type="project" value="UniProtKB-SubCell"/>
</dbReference>
<dbReference type="PROSITE" id="PS00916">
    <property type="entry name" value="PI3_4_KINASE_2"/>
    <property type="match status" value="1"/>
</dbReference>
<evidence type="ECO:0000256" key="23">
    <source>
        <dbReference type="RuleBase" id="RU365027"/>
    </source>
</evidence>
<dbReference type="InterPro" id="IPR038980">
    <property type="entry name" value="ATM_plant"/>
</dbReference>
<keyword evidence="6" id="KW-0963">Cytoplasm</keyword>
<dbReference type="GO" id="GO:0032210">
    <property type="term" value="P:regulation of telomere maintenance via telomerase"/>
    <property type="evidence" value="ECO:0007669"/>
    <property type="project" value="UniProtKB-ARBA"/>
</dbReference>
<accession>A0A8T2M4M4</accession>
<dbReference type="OrthoDB" id="381190at2759"/>
<keyword evidence="13 23" id="KW-0067">ATP-binding</keyword>
<feature type="compositionally biased region" description="Polar residues" evidence="24">
    <location>
        <begin position="875"/>
        <end position="892"/>
    </location>
</feature>
<protein>
    <recommendedName>
        <fullName evidence="23">non-specific serine/threonine protein kinase</fullName>
        <ecNumber evidence="23">2.7.11.1</ecNumber>
    </recommendedName>
</protein>
<dbReference type="GO" id="GO:0042981">
    <property type="term" value="P:regulation of apoptotic process"/>
    <property type="evidence" value="ECO:0007669"/>
    <property type="project" value="UniProtKB-ARBA"/>
</dbReference>
<keyword evidence="18 23" id="KW-0539">Nucleus</keyword>
<dbReference type="PROSITE" id="PS50290">
    <property type="entry name" value="PI3_4_KINASE_3"/>
    <property type="match status" value="1"/>
</dbReference>
<dbReference type="Pfam" id="PF02260">
    <property type="entry name" value="FATC"/>
    <property type="match status" value="1"/>
</dbReference>
<dbReference type="InterPro" id="IPR018936">
    <property type="entry name" value="PI3/4_kinase_CS"/>
</dbReference>
<dbReference type="Proteomes" id="UP000752171">
    <property type="component" value="Unassembled WGS sequence"/>
</dbReference>
<evidence type="ECO:0000256" key="22">
    <source>
        <dbReference type="ARBA" id="ARBA00048977"/>
    </source>
</evidence>
<keyword evidence="19" id="KW-0131">Cell cycle</keyword>
<dbReference type="CDD" id="cd05171">
    <property type="entry name" value="PIKKc_ATM"/>
    <property type="match status" value="1"/>
</dbReference>
<feature type="region of interest" description="Disordered" evidence="24">
    <location>
        <begin position="1891"/>
        <end position="1916"/>
    </location>
</feature>
<dbReference type="PANTHER" id="PTHR37079:SF4">
    <property type="entry name" value="SERINE_THREONINE-PROTEIN KINASE ATM"/>
    <property type="match status" value="1"/>
</dbReference>
<keyword evidence="10 23" id="KW-0547">Nucleotide-binding</keyword>
<evidence type="ECO:0000256" key="24">
    <source>
        <dbReference type="SAM" id="MobiDB-lite"/>
    </source>
</evidence>
<evidence type="ECO:0000256" key="1">
    <source>
        <dbReference type="ARBA" id="ARBA00004123"/>
    </source>
</evidence>
<keyword evidence="12 23" id="KW-0418">Kinase</keyword>
<feature type="region of interest" description="Disordered" evidence="24">
    <location>
        <begin position="3014"/>
        <end position="3035"/>
    </location>
</feature>
<dbReference type="GO" id="GO:0004674">
    <property type="term" value="F:protein serine/threonine kinase activity"/>
    <property type="evidence" value="ECO:0007669"/>
    <property type="project" value="UniProtKB-KW"/>
</dbReference>
<gene>
    <name evidence="28" type="primary">ATM</name>
    <name evidence="28" type="ORF">AMEX_G6469</name>
</gene>
<comment type="subcellular location">
    <subcellularLocation>
        <location evidence="3">Cytoplasm</location>
        <location evidence="3">Cytoskeleton</location>
        <location evidence="3">Microtubule organizing center</location>
        <location evidence="3">Centrosome</location>
    </subcellularLocation>
    <subcellularLocation>
        <location evidence="4">Cytoplasmic vesicle</location>
    </subcellularLocation>
    <subcellularLocation>
        <location evidence="1 23">Nucleus</location>
    </subcellularLocation>
    <subcellularLocation>
        <location evidence="2">Peroxisome</location>
    </subcellularLocation>
</comment>
<evidence type="ECO:0000259" key="27">
    <source>
        <dbReference type="PROSITE" id="PS51190"/>
    </source>
</evidence>
<evidence type="ECO:0000256" key="5">
    <source>
        <dbReference type="ARBA" id="ARBA00010769"/>
    </source>
</evidence>
<evidence type="ECO:0000256" key="4">
    <source>
        <dbReference type="ARBA" id="ARBA00004541"/>
    </source>
</evidence>
<evidence type="ECO:0000256" key="7">
    <source>
        <dbReference type="ARBA" id="ARBA00022527"/>
    </source>
</evidence>
<dbReference type="RefSeq" id="XP_022534730.2">
    <property type="nucleotide sequence ID" value="XM_022679009.2"/>
</dbReference>
<dbReference type="InterPro" id="IPR044107">
    <property type="entry name" value="PIKKc_ATM"/>
</dbReference>
<dbReference type="EC" id="2.7.11.1" evidence="23"/>
<dbReference type="Pfam" id="PF00454">
    <property type="entry name" value="PI3_PI4_kinase"/>
    <property type="match status" value="1"/>
</dbReference>
<feature type="domain" description="FAT" evidence="26">
    <location>
        <begin position="1960"/>
        <end position="2603"/>
    </location>
</feature>
<dbReference type="InterPro" id="IPR003152">
    <property type="entry name" value="FATC_dom"/>
</dbReference>
<dbReference type="GO" id="GO:0010468">
    <property type="term" value="P:regulation of gene expression"/>
    <property type="evidence" value="ECO:0007669"/>
    <property type="project" value="UniProtKB-ARBA"/>
</dbReference>
<dbReference type="GO" id="GO:1904262">
    <property type="term" value="P:negative regulation of TORC1 signaling"/>
    <property type="evidence" value="ECO:0007669"/>
    <property type="project" value="UniProtKB-ARBA"/>
</dbReference>
<comment type="catalytic activity">
    <reaction evidence="21 23">
        <text>L-threonyl-[protein] + ATP = O-phospho-L-threonyl-[protein] + ADP + H(+)</text>
        <dbReference type="Rhea" id="RHEA:46608"/>
        <dbReference type="Rhea" id="RHEA-COMP:11060"/>
        <dbReference type="Rhea" id="RHEA-COMP:11605"/>
        <dbReference type="ChEBI" id="CHEBI:15378"/>
        <dbReference type="ChEBI" id="CHEBI:30013"/>
        <dbReference type="ChEBI" id="CHEBI:30616"/>
        <dbReference type="ChEBI" id="CHEBI:61977"/>
        <dbReference type="ChEBI" id="CHEBI:456216"/>
        <dbReference type="EC" id="2.7.11.1"/>
    </reaction>
</comment>
<keyword evidence="20" id="KW-0968">Cytoplasmic vesicle</keyword>
<evidence type="ECO:0000256" key="20">
    <source>
        <dbReference type="ARBA" id="ARBA00023329"/>
    </source>
</evidence>
<dbReference type="RefSeq" id="XP_022534729.2">
    <property type="nucleotide sequence ID" value="XM_022679008.2"/>
</dbReference>
<keyword evidence="7 23" id="KW-0723">Serine/threonine-protein kinase</keyword>
<dbReference type="GO" id="GO:0007127">
    <property type="term" value="P:meiosis I"/>
    <property type="evidence" value="ECO:0007669"/>
    <property type="project" value="UniProtKB-ARBA"/>
</dbReference>
<keyword evidence="9 23" id="KW-0808">Transferase</keyword>
<dbReference type="InterPro" id="IPR021668">
    <property type="entry name" value="TAN"/>
</dbReference>
<keyword evidence="15" id="KW-0238">DNA-binding</keyword>
<proteinExistence type="inferred from homology"/>
<keyword evidence="16" id="KW-0576">Peroxisome</keyword>
<evidence type="ECO:0000256" key="8">
    <source>
        <dbReference type="ARBA" id="ARBA00022553"/>
    </source>
</evidence>
<feature type="region of interest" description="Disordered" evidence="24">
    <location>
        <begin position="860"/>
        <end position="895"/>
    </location>
</feature>
<dbReference type="GO" id="GO:0003677">
    <property type="term" value="F:DNA binding"/>
    <property type="evidence" value="ECO:0007669"/>
    <property type="project" value="UniProtKB-KW"/>
</dbReference>
<dbReference type="InterPro" id="IPR014009">
    <property type="entry name" value="PIK_FAT"/>
</dbReference>
<evidence type="ECO:0000256" key="11">
    <source>
        <dbReference type="ARBA" id="ARBA00022763"/>
    </source>
</evidence>
<dbReference type="GeneID" id="103045062"/>
<feature type="compositionally biased region" description="Acidic residues" evidence="24">
    <location>
        <begin position="862"/>
        <end position="872"/>
    </location>
</feature>
<dbReference type="GO" id="GO:1904358">
    <property type="term" value="P:positive regulation of telomere maintenance via telomere lengthening"/>
    <property type="evidence" value="ECO:0007669"/>
    <property type="project" value="UniProtKB-ARBA"/>
</dbReference>
<evidence type="ECO:0000313" key="28">
    <source>
        <dbReference type="EMBL" id="KAG9278580.1"/>
    </source>
</evidence>
<dbReference type="GO" id="GO:0005524">
    <property type="term" value="F:ATP binding"/>
    <property type="evidence" value="ECO:0007669"/>
    <property type="project" value="UniProtKB-KW"/>
</dbReference>
<comment type="caution">
    <text evidence="28">The sequence shown here is derived from an EMBL/GenBank/DDBJ whole genome shotgun (WGS) entry which is preliminary data.</text>
</comment>
<evidence type="ECO:0000256" key="19">
    <source>
        <dbReference type="ARBA" id="ARBA00023306"/>
    </source>
</evidence>
<dbReference type="GO" id="GO:0010212">
    <property type="term" value="P:response to ionizing radiation"/>
    <property type="evidence" value="ECO:0007669"/>
    <property type="project" value="UniProtKB-ARBA"/>
</dbReference>
<dbReference type="GO" id="GO:0031410">
    <property type="term" value="C:cytoplasmic vesicle"/>
    <property type="evidence" value="ECO:0007669"/>
    <property type="project" value="UniProtKB-SubCell"/>
</dbReference>
<evidence type="ECO:0000256" key="21">
    <source>
        <dbReference type="ARBA" id="ARBA00047899"/>
    </source>
</evidence>
<dbReference type="GO" id="GO:0005813">
    <property type="term" value="C:centrosome"/>
    <property type="evidence" value="ECO:0007669"/>
    <property type="project" value="UniProtKB-SubCell"/>
</dbReference>
<evidence type="ECO:0000256" key="9">
    <source>
        <dbReference type="ARBA" id="ARBA00022679"/>
    </source>
</evidence>
<evidence type="ECO:0000256" key="16">
    <source>
        <dbReference type="ARBA" id="ARBA00023140"/>
    </source>
</evidence>
<evidence type="ECO:0000256" key="14">
    <source>
        <dbReference type="ARBA" id="ARBA00022990"/>
    </source>
</evidence>
<dbReference type="PROSITE" id="PS51189">
    <property type="entry name" value="FAT"/>
    <property type="match status" value="1"/>
</dbReference>
<dbReference type="PROSITE" id="PS00915">
    <property type="entry name" value="PI3_4_KINASE_1"/>
    <property type="match status" value="1"/>
</dbReference>
<evidence type="ECO:0000256" key="13">
    <source>
        <dbReference type="ARBA" id="ARBA00022840"/>
    </source>
</evidence>
<comment type="catalytic activity">
    <reaction evidence="22">
        <text>L-seryl-[protein] + ATP = O-phospho-L-seryl-[protein] + ADP + H(+)</text>
        <dbReference type="Rhea" id="RHEA:17989"/>
        <dbReference type="Rhea" id="RHEA-COMP:9863"/>
        <dbReference type="Rhea" id="RHEA-COMP:11604"/>
        <dbReference type="ChEBI" id="CHEBI:15378"/>
        <dbReference type="ChEBI" id="CHEBI:29999"/>
        <dbReference type="ChEBI" id="CHEBI:30616"/>
        <dbReference type="ChEBI" id="CHEBI:83421"/>
        <dbReference type="ChEBI" id="CHEBI:456216"/>
        <dbReference type="EC" id="2.7.11.1"/>
    </reaction>
    <physiologicalReaction direction="left-to-right" evidence="22">
        <dbReference type="Rhea" id="RHEA:17990"/>
    </physiologicalReaction>
</comment>
<keyword evidence="11 23" id="KW-0227">DNA damage</keyword>
<feature type="domain" description="PI3K/PI4K catalytic" evidence="25">
    <location>
        <begin position="2717"/>
        <end position="3032"/>
    </location>
</feature>
<evidence type="ECO:0000256" key="6">
    <source>
        <dbReference type="ARBA" id="ARBA00022490"/>
    </source>
</evidence>
<dbReference type="Pfam" id="PF02259">
    <property type="entry name" value="FAT"/>
    <property type="match status" value="1"/>
</dbReference>
<dbReference type="InterPro" id="IPR036940">
    <property type="entry name" value="PI3/4_kinase_cat_sf"/>
</dbReference>
<dbReference type="GO" id="GO:1901701">
    <property type="term" value="P:cellular response to oxygen-containing compound"/>
    <property type="evidence" value="ECO:0007669"/>
    <property type="project" value="UniProtKB-ARBA"/>
</dbReference>
<dbReference type="GO" id="GO:0005654">
    <property type="term" value="C:nucleoplasm"/>
    <property type="evidence" value="ECO:0007669"/>
    <property type="project" value="UniProtKB-ARBA"/>
</dbReference>
<dbReference type="InterPro" id="IPR011009">
    <property type="entry name" value="Kinase-like_dom_sf"/>
</dbReference>
<dbReference type="FunFam" id="1.10.1070.11:FF:000011">
    <property type="entry name" value="Serine-protein kinase ATM"/>
    <property type="match status" value="1"/>
</dbReference>
<evidence type="ECO:0000259" key="25">
    <source>
        <dbReference type="PROSITE" id="PS50290"/>
    </source>
</evidence>
<dbReference type="Gene3D" id="3.30.1010.10">
    <property type="entry name" value="Phosphatidylinositol 3-kinase Catalytic Subunit, Chain A, domain 4"/>
    <property type="match status" value="1"/>
</dbReference>
<dbReference type="GO" id="GO:0000077">
    <property type="term" value="P:DNA damage checkpoint signaling"/>
    <property type="evidence" value="ECO:0007669"/>
    <property type="project" value="UniProtKB-ARBA"/>
</dbReference>
<organism evidence="28 29">
    <name type="scientific">Astyanax mexicanus</name>
    <name type="common">Blind cave fish</name>
    <name type="synonym">Astyanax fasciatus mexicanus</name>
    <dbReference type="NCBI Taxonomy" id="7994"/>
    <lineage>
        <taxon>Eukaryota</taxon>
        <taxon>Metazoa</taxon>
        <taxon>Chordata</taxon>
        <taxon>Craniata</taxon>
        <taxon>Vertebrata</taxon>
        <taxon>Euteleostomi</taxon>
        <taxon>Actinopterygii</taxon>
        <taxon>Neopterygii</taxon>
        <taxon>Teleostei</taxon>
        <taxon>Ostariophysi</taxon>
        <taxon>Characiformes</taxon>
        <taxon>Characoidei</taxon>
        <taxon>Acestrorhamphidae</taxon>
        <taxon>Acestrorhamphinae</taxon>
        <taxon>Astyanax</taxon>
    </lineage>
</organism>
<keyword evidence="17" id="KW-0206">Cytoskeleton</keyword>
<dbReference type="FunFam" id="3.30.1010.10:FF:000015">
    <property type="entry name" value="Serine-protein kinase ATM"/>
    <property type="match status" value="1"/>
</dbReference>
<evidence type="ECO:0000256" key="15">
    <source>
        <dbReference type="ARBA" id="ARBA00023125"/>
    </source>
</evidence>
<keyword evidence="8" id="KW-0597">Phosphoprotein</keyword>
<dbReference type="EMBL" id="JAICCE010000004">
    <property type="protein sequence ID" value="KAG9278580.1"/>
    <property type="molecule type" value="Genomic_DNA"/>
</dbReference>
<dbReference type="SUPFAM" id="SSF56112">
    <property type="entry name" value="Protein kinase-like (PK-like)"/>
    <property type="match status" value="1"/>
</dbReference>
<dbReference type="Pfam" id="PF11640">
    <property type="entry name" value="TAN"/>
    <property type="match status" value="1"/>
</dbReference>
<dbReference type="GO" id="GO:0010506">
    <property type="term" value="P:regulation of autophagy"/>
    <property type="evidence" value="ECO:0007669"/>
    <property type="project" value="UniProtKB-ARBA"/>
</dbReference>
<evidence type="ECO:0000313" key="29">
    <source>
        <dbReference type="Proteomes" id="UP000752171"/>
    </source>
</evidence>
<evidence type="ECO:0000256" key="3">
    <source>
        <dbReference type="ARBA" id="ARBA00004300"/>
    </source>
</evidence>
<evidence type="ECO:0000256" key="17">
    <source>
        <dbReference type="ARBA" id="ARBA00023212"/>
    </source>
</evidence>
<evidence type="ECO:0000259" key="26">
    <source>
        <dbReference type="PROSITE" id="PS51189"/>
    </source>
</evidence>
<evidence type="ECO:0000256" key="18">
    <source>
        <dbReference type="ARBA" id="ARBA00023242"/>
    </source>
</evidence>
<feature type="domain" description="FATC" evidence="27">
    <location>
        <begin position="3058"/>
        <end position="3090"/>
    </location>
</feature>
<keyword evidence="14" id="KW-0007">Acetylation</keyword>
<dbReference type="SMART" id="SM01342">
    <property type="entry name" value="TAN"/>
    <property type="match status" value="1"/>
</dbReference>
<dbReference type="GO" id="GO:0000724">
    <property type="term" value="P:double-strand break repair via homologous recombination"/>
    <property type="evidence" value="ECO:0007669"/>
    <property type="project" value="UniProtKB-ARBA"/>
</dbReference>
<reference evidence="28 29" key="1">
    <citation type="submission" date="2021-07" db="EMBL/GenBank/DDBJ databases">
        <authorList>
            <person name="Imarazene B."/>
            <person name="Zahm M."/>
            <person name="Klopp C."/>
            <person name="Cabau C."/>
            <person name="Beille S."/>
            <person name="Jouanno E."/>
            <person name="Castinel A."/>
            <person name="Lluch J."/>
            <person name="Gil L."/>
            <person name="Kuchtly C."/>
            <person name="Lopez Roques C."/>
            <person name="Donnadieu C."/>
            <person name="Parrinello H."/>
            <person name="Journot L."/>
            <person name="Du K."/>
            <person name="Schartl M."/>
            <person name="Retaux S."/>
            <person name="Guiguen Y."/>
        </authorList>
    </citation>
    <scope>NUCLEOTIDE SEQUENCE [LARGE SCALE GENOMIC DNA]</scope>
    <source>
        <strain evidence="28">Pach_M1</strain>
        <tissue evidence="28">Testis</tissue>
    </source>
</reference>
<dbReference type="Gene3D" id="1.10.1070.11">
    <property type="entry name" value="Phosphatidylinositol 3-/4-kinase, catalytic domain"/>
    <property type="match status" value="1"/>
</dbReference>
<comment type="similarity">
    <text evidence="5 23">Belongs to the PI3/PI4-kinase family. ATM subfamily.</text>
</comment>
<dbReference type="SMART" id="SM00146">
    <property type="entry name" value="PI3Kc"/>
    <property type="match status" value="1"/>
</dbReference>
<dbReference type="InterPro" id="IPR000403">
    <property type="entry name" value="PI3/4_kinase_cat_dom"/>
</dbReference>
<dbReference type="InterPro" id="IPR003151">
    <property type="entry name" value="PIK-rel_kinase_FAT"/>
</dbReference>
<name>A0A8T2M4M4_ASTMX</name>
<evidence type="ECO:0000256" key="2">
    <source>
        <dbReference type="ARBA" id="ARBA00004275"/>
    </source>
</evidence>
<dbReference type="GO" id="GO:0043068">
    <property type="term" value="P:positive regulation of programmed cell death"/>
    <property type="evidence" value="ECO:0007669"/>
    <property type="project" value="UniProtKB-ARBA"/>
</dbReference>
<sequence>MSLSVHELLLCCRGLENEKATERKKEIDRFKRLLRDPETVKELDRTSALKASRNNNQLTWDAVFRFLKKYLQKETELLQSGKANVSAITQANRRKKMQEISSLIKYFVRCANKRGPKLKCSDLLAHVVEVMQSSFSCSAYGEDYSSMLLKNILSVRKYWCEITQQQWHTLLELYCGLFTGTSKPINRVLVSRIIHTVVQGCCLQTEGLSHTLFNFFSRALSNTREERQLTILEHLISALNVFLRSVAINCRRRVCRLGEELLPSILYVWSQKRPSSTLKEEMVEFFNLQMCVHHPKGAKTLETGAHAEDWGKWQSLLYNLYDALVSEISQIGSRGKYATGARHIAVKENLIELTADICHQLFSQDLHVVEVRGLQRDSPQSSKRRRVELGWEVLRDHLQPQHNDFDMIPWLQVTAALTSKYPSMLPAHELLPLLSLLGQLLGEQQRRGERRPYVLRCLRQVALCQAAGSASVGTSEAQQREVSRLWSRVWAMAVRGVSSAQTEGLCLELLRTMVQCSLVPVDREFWKLFSAAICKPSTLSTLSLAQALTKCSVPKSVYSTEHSSSLLLEAGRPQCLKESIIDWLLMNEQSDDVEDVRHHPAICRDFPLNLIPRILVALTLKDTMGGMLFLMDSLQLQRLCPPDQPVAAAESKSFLSEVEALYLQFSFDDADSLTEIREGRTCRENPQLTVVSGLRTRVEQSLLSVAEHLLNSYSPDSTVTPPAYMVHCLKLLTGVLGAFVCVGVITEEDACHSSLFHKAKALAQDFTEYVCSAKSKISEDETLSTLRSVMLLCSESISMQNKDSVSTVSRSLFVKALPGRLLTELSDICKLMLSNSGRRDSVMSEIDPVDDLEITRTQMEENPQEVDMFDDGEGTHQSNNGTPKPNGDSSDLQHGLGAKSPLSQELLSGQDLAFLAVLEFLSLSVSFELGHGLAFKPLDIRRKLLKLLDLIDCSKPLHLRMYLVLLKEVPAEEMTLAAEELDSLLRPLADVCSLYRQDQEVCAAIILALLPCVHCLGRGQSTTEEDDEMAHVQGALLKVVSGFSFLGRSGKCTSAVKVSLGHCLLALLEADPFSKWAVLALREEELPVCVVLPSHLADSHHHVRMLAAMNVERLFLEKAVQRKEQKKMLPLKHQQTAFENVYLKAQEGMKIQRNSPPEDLPDESFNRRATLLKSLSVVMCCSPVCEKQALFALFQSYKENGIEEQLIKKVLGSVSRSLGYRSSKAFVCSHLYYLVAEWLSQRETDPSYTLQSFPYTLLNYSTLEEFYRSSYHVLIPHLVFLNDFEQVRSIGSHLQEDWKKLLGRCFPKLMVNILPHFALPGQDAHAAQQREKAHRVYDLLKDNDCLGKQQIDNLICSNLADIVVELLMTLYEGAEGGGLQKFIGELDPAPNPPFFNSKVIKATLDYLSNCHSANHKSLVTILSKTPMSIQKILASICERAAETTNAYERHRILMMYHLFVNLLLQEVKDGLGGAWAFVLRDIIYTLIHQINSRSLQQDEVSTRSLALCCDLLTTVCKTAVLVCDDALESHLQVIVGTLTAQVTERPVIAQQVLHLLKFLVIDNPDNRYLRRAIPLLEPFPDRPAFRELRAAQHQLKYSSRTFSLRQEIDHFLSVASCDSLPLTRLEGLKDLKRQLHTHKQQMEQLLKECHADPAGSVLVKLVLNLLQLCKLATNHPGGRDILEAVGGCLGELGPVDLSTIALHHGKDQIYTQAAELFPDALHQWIFIILSCINNALTHHSISIRQAAAQCLKDVLATQPGLDFWEKYKSQRDPMLLYLSPFRSTKRKEQTVRVEVPLMSRDRLDSLELWSVNPGSHKDWLRRLCIALLDSGGIQNEALLMTRPLCEVKTDFCQRVLPLFIHNMLLEDRNGSWRELLSTHIQRFFSLCSRPANPSSRPTTPLLPDSGEDASSQAQPDKCSLRTMLAVIDYLRKQSRPLRPGSAEYGTVCESNFWLDLNYLEVARAAQLCSAHFTALLYSEIYVDNIRSNMEEKRRAQSRTSRRITFDDSSQNLSIGSVSEKSVEDSGISLQDLLIEVYRSIGEPDSLYGCGGGKLINPLTRIRTYEHESMWGKALASYDLHSNLPEVTRQVGIVEGLQNMGLCGILSTYLGGLERQVADWGSELCELRFQAAWRSTQWDTDLPGRSEKLNPGFNESLFTALQALKDKDFFVFEEALKYARGNGVEELCRGNLEAVSSLYPTLCSLQMIEELQSVKALFVSPYTDSELVEVYRKWHQHSDLLTDSSFILVEPILALRSSIQETLLTCETDQDRKGNLNSAYSSHLMELCRLARSAGNTQLAERAVFQMKQRSGVSKGMSTVDSWAWQLEEAQVFWVKKEEGLALALLRQMIDKLEDLVDINPAVVPVYSECLRLCGSWLSETCLESPAVILESYLERAVEAFEDHGGAPDPKQQSQMTQAFLSLARFSDAQYQGIENYMRSSEFENKQALLEKAKEEVDLMKERNVTNNRYTVKVQRELELDVRALANLRADRRRFLLKAVENYIRCLELGEEHDTWIFRLASLWLENADVKNVNDMMKEGVKKIPSYKFLPLMYQLAARMGTKLSNLPTQEEAGFHSVLNELICRASMDHPHHTLFIILALVNANKDESFSRSRLSRNSARQPSPLDLERAEVAQKIINVIRKQKAQMIQGIETLCSAYITLAYMDASRHKTEKKAIPIPADQPIMKIKDLDNVIIPTMDIKVDPSGKYEDLVTISSFKPHFHLAGGVNLPKIIDCVGSDGKSRRQLVKGQDDLRQDAVMQQVFHMCSTLLQRNAETRKRKLNIRRYKVVPFSQRSGVLEWCSGTVPIGEFLVDPQKGAHKRFRPQDWTSLACRKKMMEAQRMEFDKKLQAFTEVCQNFRPVFRYFCMERFLDPAVWLEKRLAYTRSVATSSIVGYIVGLGDRHIQNILIDEQTAELVHIDLGVAFEQGKILPTPETVPFRLSRDIVDGMGITGVEGVFRRCCEKTMEVMRSSQEVLLTIVEVLLYDPLFDWTMNPLKAFHLQQQQDEQAELNATLNPTPAGEEPEAHRKSSDSQSFNKVAERVLLRLQEKLKGVEEGAVLSVGGQVNLLIQQAMDPKNLSRLFPGWQAWV</sequence>
<dbReference type="InterPro" id="IPR016024">
    <property type="entry name" value="ARM-type_fold"/>
</dbReference>
<dbReference type="PROSITE" id="PS51190">
    <property type="entry name" value="FATC"/>
    <property type="match status" value="1"/>
</dbReference>